<organism evidence="2 3">
    <name type="scientific">Faucicola atlantae</name>
    <dbReference type="NCBI Taxonomy" id="34059"/>
    <lineage>
        <taxon>Bacteria</taxon>
        <taxon>Pseudomonadati</taxon>
        <taxon>Pseudomonadota</taxon>
        <taxon>Gammaproteobacteria</taxon>
        <taxon>Moraxellales</taxon>
        <taxon>Moraxellaceae</taxon>
        <taxon>Faucicola</taxon>
    </lineage>
</organism>
<dbReference type="GO" id="GO:0009982">
    <property type="term" value="F:pseudouridine synthase activity"/>
    <property type="evidence" value="ECO:0007669"/>
    <property type="project" value="InterPro"/>
</dbReference>
<comment type="caution">
    <text evidence="2">The sequence shown here is derived from an EMBL/GenBank/DDBJ whole genome shotgun (WGS) entry which is preliminary data.</text>
</comment>
<dbReference type="Proteomes" id="UP000092508">
    <property type="component" value="Unassembled WGS sequence"/>
</dbReference>
<name>A0A1B8Q8V0_9GAMM</name>
<evidence type="ECO:0000259" key="1">
    <source>
        <dbReference type="Pfam" id="PF00849"/>
    </source>
</evidence>
<dbReference type="EMBL" id="LZMZ01000053">
    <property type="protein sequence ID" value="OBX73099.1"/>
    <property type="molecule type" value="Genomic_DNA"/>
</dbReference>
<dbReference type="Gene3D" id="3.30.2350.10">
    <property type="entry name" value="Pseudouridine synthase"/>
    <property type="match status" value="1"/>
</dbReference>
<dbReference type="STRING" id="34059.A9308_01260"/>
<dbReference type="PANTHER" id="PTHR21600">
    <property type="entry name" value="MITOCHONDRIAL RNA PSEUDOURIDINE SYNTHASE"/>
    <property type="match status" value="1"/>
</dbReference>
<dbReference type="RefSeq" id="WP_067238858.1">
    <property type="nucleotide sequence ID" value="NZ_CP171132.1"/>
</dbReference>
<dbReference type="AlphaFoldDB" id="A0A1B8Q8V0"/>
<protein>
    <submittedName>
        <fullName evidence="2">Pseudouridine synthase</fullName>
    </submittedName>
</protein>
<dbReference type="InterPro" id="IPR020103">
    <property type="entry name" value="PsdUridine_synth_cat_dom_sf"/>
</dbReference>
<dbReference type="PANTHER" id="PTHR21600:SF84">
    <property type="entry name" value="PSEUDOURIDINE SYNTHASE RSUA_RLUA-LIKE DOMAIN-CONTAINING PROTEIN"/>
    <property type="match status" value="1"/>
</dbReference>
<dbReference type="InterPro" id="IPR050188">
    <property type="entry name" value="RluA_PseudoU_synthase"/>
</dbReference>
<gene>
    <name evidence="2" type="ORF">A9308_01260</name>
</gene>
<proteinExistence type="predicted"/>
<dbReference type="Pfam" id="PF00849">
    <property type="entry name" value="PseudoU_synth_2"/>
    <property type="match status" value="1"/>
</dbReference>
<reference evidence="2 3" key="1">
    <citation type="submission" date="2016-06" db="EMBL/GenBank/DDBJ databases">
        <title>Draft genome of Moraxella atlantae CCUG 66109.</title>
        <authorList>
            <person name="Salva-Serra F."/>
            <person name="Engstrom-Jakobsson H."/>
            <person name="Thorell K."/>
            <person name="Gonzales-Siles L."/>
            <person name="Karlsson R."/>
            <person name="Boulund F."/>
            <person name="Engstrand L."/>
            <person name="Kristiansson E."/>
            <person name="Moore E."/>
        </authorList>
    </citation>
    <scope>NUCLEOTIDE SEQUENCE [LARGE SCALE GENOMIC DNA]</scope>
    <source>
        <strain evidence="2 3">CCUG 66109</strain>
    </source>
</reference>
<accession>A0A1B8Q8V0</accession>
<dbReference type="InterPro" id="IPR006224">
    <property type="entry name" value="PsdUridine_synth_RluA-like_CS"/>
</dbReference>
<dbReference type="SUPFAM" id="SSF55120">
    <property type="entry name" value="Pseudouridine synthase"/>
    <property type="match status" value="1"/>
</dbReference>
<evidence type="ECO:0000313" key="3">
    <source>
        <dbReference type="Proteomes" id="UP000092508"/>
    </source>
</evidence>
<evidence type="ECO:0000313" key="2">
    <source>
        <dbReference type="EMBL" id="OBX73099.1"/>
    </source>
</evidence>
<dbReference type="InterPro" id="IPR006145">
    <property type="entry name" value="PsdUridine_synth_RsuA/RluA"/>
</dbReference>
<sequence>MTATKPTATKPSRIYLPHNPAYLHATLLDFFSQHFAHIPRDEWQARFNDGLITDTHGNAQAASAPYRAGQTLQYFRAVANEPVIAAEPTVLHLDAHLLVIDKPHGLPVIPTGQYVEQTVLAKLRRNADLLARHTAGQLDIMAISPLHRLDKDTAGVMLLSVNPASRGIYQQGFAKHTMHKVYHAIAPTRTDLTYPYRVTNRIERGEPFFLSQIVAGEPNAVTDIELLRHGGAFSHYQLTPLTGKKHQLRVHMASLGMPLLNDRLYPVVQPLGTSDPARPLQLLAKVIDFIDPISGQARQFISQQTLVLCSES</sequence>
<dbReference type="OrthoDB" id="9807829at2"/>
<dbReference type="GO" id="GO:0003723">
    <property type="term" value="F:RNA binding"/>
    <property type="evidence" value="ECO:0007669"/>
    <property type="project" value="InterPro"/>
</dbReference>
<dbReference type="GO" id="GO:0000455">
    <property type="term" value="P:enzyme-directed rRNA pseudouridine synthesis"/>
    <property type="evidence" value="ECO:0007669"/>
    <property type="project" value="TreeGrafter"/>
</dbReference>
<feature type="domain" description="Pseudouridine synthase RsuA/RluA-like" evidence="1">
    <location>
        <begin position="96"/>
        <end position="254"/>
    </location>
</feature>
<dbReference type="GO" id="GO:0140098">
    <property type="term" value="F:catalytic activity, acting on RNA"/>
    <property type="evidence" value="ECO:0007669"/>
    <property type="project" value="UniProtKB-ARBA"/>
</dbReference>
<dbReference type="PROSITE" id="PS01129">
    <property type="entry name" value="PSI_RLU"/>
    <property type="match status" value="1"/>
</dbReference>